<dbReference type="AlphaFoldDB" id="A0A7X2T2E8"/>
<keyword evidence="1" id="KW-0472">Membrane</keyword>
<sequence>MSKKKYYLYWIIINLCIVAIILTNNMSRKRESQKIVSQNNDVVEISIATSWCGNDTKAQALEKIINNFERKNKRLIV</sequence>
<evidence type="ECO:0000313" key="3">
    <source>
        <dbReference type="Proteomes" id="UP000460287"/>
    </source>
</evidence>
<dbReference type="RefSeq" id="WP_154532056.1">
    <property type="nucleotide sequence ID" value="NZ_VULX01000024.1"/>
</dbReference>
<keyword evidence="3" id="KW-1185">Reference proteome</keyword>
<protein>
    <submittedName>
        <fullName evidence="2">Uncharacterized protein</fullName>
    </submittedName>
</protein>
<name>A0A7X2T2E8_9CLOT</name>
<reference evidence="2 3" key="1">
    <citation type="submission" date="2019-08" db="EMBL/GenBank/DDBJ databases">
        <title>In-depth cultivation of the pig gut microbiome towards novel bacterial diversity and tailored functional studies.</title>
        <authorList>
            <person name="Wylensek D."/>
            <person name="Hitch T.C.A."/>
            <person name="Clavel T."/>
        </authorList>
    </citation>
    <scope>NUCLEOTIDE SEQUENCE [LARGE SCALE GENOMIC DNA]</scope>
    <source>
        <strain evidence="2 3">WCA-383-APC-5B</strain>
    </source>
</reference>
<evidence type="ECO:0000313" key="2">
    <source>
        <dbReference type="EMBL" id="MSR92160.1"/>
    </source>
</evidence>
<dbReference type="Proteomes" id="UP000460287">
    <property type="component" value="Unassembled WGS sequence"/>
</dbReference>
<comment type="caution">
    <text evidence="2">The sequence shown here is derived from an EMBL/GenBank/DDBJ whole genome shotgun (WGS) entry which is preliminary data.</text>
</comment>
<keyword evidence="1" id="KW-1133">Transmembrane helix</keyword>
<gene>
    <name evidence="2" type="ORF">FYJ33_12335</name>
</gene>
<dbReference type="EMBL" id="VULX01000024">
    <property type="protein sequence ID" value="MSR92160.1"/>
    <property type="molecule type" value="Genomic_DNA"/>
</dbReference>
<evidence type="ECO:0000256" key="1">
    <source>
        <dbReference type="SAM" id="Phobius"/>
    </source>
</evidence>
<proteinExistence type="predicted"/>
<organism evidence="2 3">
    <name type="scientific">Inconstantimicrobium porci</name>
    <dbReference type="NCBI Taxonomy" id="2652291"/>
    <lineage>
        <taxon>Bacteria</taxon>
        <taxon>Bacillati</taxon>
        <taxon>Bacillota</taxon>
        <taxon>Clostridia</taxon>
        <taxon>Eubacteriales</taxon>
        <taxon>Clostridiaceae</taxon>
        <taxon>Inconstantimicrobium</taxon>
    </lineage>
</organism>
<accession>A0A7X2T2E8</accession>
<keyword evidence="1" id="KW-0812">Transmembrane</keyword>
<feature type="transmembrane region" description="Helical" evidence="1">
    <location>
        <begin position="6"/>
        <end position="24"/>
    </location>
</feature>